<reference evidence="1 2" key="1">
    <citation type="journal article" date="2022" name="Plant J.">
        <title>Chromosome-level genome of Camellia lanceoleosa provides a valuable resource for understanding genome evolution and self-incompatibility.</title>
        <authorList>
            <person name="Gong W."/>
            <person name="Xiao S."/>
            <person name="Wang L."/>
            <person name="Liao Z."/>
            <person name="Chang Y."/>
            <person name="Mo W."/>
            <person name="Hu G."/>
            <person name="Li W."/>
            <person name="Zhao G."/>
            <person name="Zhu H."/>
            <person name="Hu X."/>
            <person name="Ji K."/>
            <person name="Xiang X."/>
            <person name="Song Q."/>
            <person name="Yuan D."/>
            <person name="Jin S."/>
            <person name="Zhang L."/>
        </authorList>
    </citation>
    <scope>NUCLEOTIDE SEQUENCE [LARGE SCALE GENOMIC DNA]</scope>
    <source>
        <strain evidence="1">SQ_2022a</strain>
    </source>
</reference>
<proteinExistence type="predicted"/>
<protein>
    <submittedName>
        <fullName evidence="1">DNA ligase 4</fullName>
    </submittedName>
</protein>
<dbReference type="Proteomes" id="UP001060215">
    <property type="component" value="Chromosome 5"/>
</dbReference>
<keyword evidence="2" id="KW-1185">Reference proteome</keyword>
<sequence>MGCKKILLVVLEAIFIVVLLLPFHQVVASRELLGTSHFLVSALSYFTLSSLIFSLSLSHFLSLHRRRPSYRPPLSHTSTHLLTGDGTTTSSPATVRPISPRAAFFLSISRSQQPLEHTLLHGKEVVVECEFDGDRIQIHKNGKDIHFFSRNFLDHPEYAHSMLDVIMQNILVDRCQQQWTKGMGEWE</sequence>
<keyword evidence="1" id="KW-0436">Ligase</keyword>
<gene>
    <name evidence="1" type="ORF">LOK49_LG06G02408</name>
</gene>
<dbReference type="EMBL" id="CM045762">
    <property type="protein sequence ID" value="KAI8010969.1"/>
    <property type="molecule type" value="Genomic_DNA"/>
</dbReference>
<comment type="caution">
    <text evidence="1">The sequence shown here is derived from an EMBL/GenBank/DDBJ whole genome shotgun (WGS) entry which is preliminary data.</text>
</comment>
<organism evidence="1 2">
    <name type="scientific">Camellia lanceoleosa</name>
    <dbReference type="NCBI Taxonomy" id="1840588"/>
    <lineage>
        <taxon>Eukaryota</taxon>
        <taxon>Viridiplantae</taxon>
        <taxon>Streptophyta</taxon>
        <taxon>Embryophyta</taxon>
        <taxon>Tracheophyta</taxon>
        <taxon>Spermatophyta</taxon>
        <taxon>Magnoliopsida</taxon>
        <taxon>eudicotyledons</taxon>
        <taxon>Gunneridae</taxon>
        <taxon>Pentapetalae</taxon>
        <taxon>asterids</taxon>
        <taxon>Ericales</taxon>
        <taxon>Theaceae</taxon>
        <taxon>Camellia</taxon>
    </lineage>
</organism>
<evidence type="ECO:0000313" key="1">
    <source>
        <dbReference type="EMBL" id="KAI8010969.1"/>
    </source>
</evidence>
<name>A0ACC0HDB6_9ERIC</name>
<evidence type="ECO:0000313" key="2">
    <source>
        <dbReference type="Proteomes" id="UP001060215"/>
    </source>
</evidence>
<accession>A0ACC0HDB6</accession>